<protein>
    <recommendedName>
        <fullName evidence="5">DUF4005 domain-containing protein</fullName>
    </recommendedName>
</protein>
<comment type="caution">
    <text evidence="3">The sequence shown here is derived from an EMBL/GenBank/DDBJ whole genome shotgun (WGS) entry which is preliminary data.</text>
</comment>
<dbReference type="Proteomes" id="UP000287651">
    <property type="component" value="Unassembled WGS sequence"/>
</dbReference>
<keyword evidence="2" id="KW-0732">Signal</keyword>
<evidence type="ECO:0000256" key="2">
    <source>
        <dbReference type="SAM" id="SignalP"/>
    </source>
</evidence>
<feature type="signal peptide" evidence="2">
    <location>
        <begin position="1"/>
        <end position="28"/>
    </location>
</feature>
<dbReference type="AlphaFoldDB" id="A0A426ZBQ9"/>
<evidence type="ECO:0000256" key="1">
    <source>
        <dbReference type="SAM" id="MobiDB-lite"/>
    </source>
</evidence>
<dbReference type="EMBL" id="AMZH03007399">
    <property type="protein sequence ID" value="RRT61394.1"/>
    <property type="molecule type" value="Genomic_DNA"/>
</dbReference>
<name>A0A426ZBQ9_ENSVE</name>
<evidence type="ECO:0008006" key="5">
    <source>
        <dbReference type="Google" id="ProtNLM"/>
    </source>
</evidence>
<feature type="compositionally biased region" description="Acidic residues" evidence="1">
    <location>
        <begin position="135"/>
        <end position="146"/>
    </location>
</feature>
<proteinExistence type="predicted"/>
<organism evidence="3 4">
    <name type="scientific">Ensete ventricosum</name>
    <name type="common">Abyssinian banana</name>
    <name type="synonym">Musa ensete</name>
    <dbReference type="NCBI Taxonomy" id="4639"/>
    <lineage>
        <taxon>Eukaryota</taxon>
        <taxon>Viridiplantae</taxon>
        <taxon>Streptophyta</taxon>
        <taxon>Embryophyta</taxon>
        <taxon>Tracheophyta</taxon>
        <taxon>Spermatophyta</taxon>
        <taxon>Magnoliopsida</taxon>
        <taxon>Liliopsida</taxon>
        <taxon>Zingiberales</taxon>
        <taxon>Musaceae</taxon>
        <taxon>Ensete</taxon>
    </lineage>
</organism>
<sequence length="146" mass="16312">MPSYFVAASVVLAVRCATCLLATGEGRSCPPYPCQVGRMMADPPMLVSGRAQSRRVDHIVGLDVRRRRDVAARSTFKQQEYEFPSKSWTWQQSHLLRASAAARRRSSIDADSELDRTPRSMRHRTPRSLGNLFGDVDDESSNEGSI</sequence>
<evidence type="ECO:0000313" key="3">
    <source>
        <dbReference type="EMBL" id="RRT61394.1"/>
    </source>
</evidence>
<evidence type="ECO:0000313" key="4">
    <source>
        <dbReference type="Proteomes" id="UP000287651"/>
    </source>
</evidence>
<feature type="chain" id="PRO_5019476104" description="DUF4005 domain-containing protein" evidence="2">
    <location>
        <begin position="29"/>
        <end position="146"/>
    </location>
</feature>
<feature type="region of interest" description="Disordered" evidence="1">
    <location>
        <begin position="101"/>
        <end position="146"/>
    </location>
</feature>
<reference evidence="3 4" key="1">
    <citation type="journal article" date="2014" name="Agronomy (Basel)">
        <title>A Draft Genome Sequence for Ensete ventricosum, the Drought-Tolerant Tree Against Hunger.</title>
        <authorList>
            <person name="Harrison J."/>
            <person name="Moore K.A."/>
            <person name="Paszkiewicz K."/>
            <person name="Jones T."/>
            <person name="Grant M."/>
            <person name="Ambacheew D."/>
            <person name="Muzemil S."/>
            <person name="Studholme D.J."/>
        </authorList>
    </citation>
    <scope>NUCLEOTIDE SEQUENCE [LARGE SCALE GENOMIC DNA]</scope>
</reference>
<gene>
    <name evidence="3" type="ORF">B296_00044219</name>
</gene>
<accession>A0A426ZBQ9</accession>